<reference evidence="4" key="1">
    <citation type="submission" date="2022-03" db="EMBL/GenBank/DDBJ databases">
        <authorList>
            <person name="Tunstrom K."/>
        </authorList>
    </citation>
    <scope>NUCLEOTIDE SEQUENCE</scope>
</reference>
<dbReference type="GO" id="GO:0003676">
    <property type="term" value="F:nucleic acid binding"/>
    <property type="evidence" value="ECO:0007669"/>
    <property type="project" value="InterPro"/>
</dbReference>
<dbReference type="Proteomes" id="UP001153954">
    <property type="component" value="Unassembled WGS sequence"/>
</dbReference>
<dbReference type="SUPFAM" id="SSF57756">
    <property type="entry name" value="Retrovirus zinc finger-like domains"/>
    <property type="match status" value="1"/>
</dbReference>
<gene>
    <name evidence="4" type="ORF">EEDITHA_LOCUS14025</name>
</gene>
<dbReference type="InterPro" id="IPR001878">
    <property type="entry name" value="Znf_CCHC"/>
</dbReference>
<feature type="domain" description="CCHC-type" evidence="3">
    <location>
        <begin position="343"/>
        <end position="357"/>
    </location>
</feature>
<dbReference type="SMART" id="SM00343">
    <property type="entry name" value="ZnF_C2HC"/>
    <property type="match status" value="2"/>
</dbReference>
<evidence type="ECO:0000256" key="2">
    <source>
        <dbReference type="SAM" id="MobiDB-lite"/>
    </source>
</evidence>
<evidence type="ECO:0000259" key="3">
    <source>
        <dbReference type="PROSITE" id="PS50158"/>
    </source>
</evidence>
<protein>
    <recommendedName>
        <fullName evidence="3">CCHC-type domain-containing protein</fullName>
    </recommendedName>
</protein>
<sequence length="436" mass="48824">MAKAEKRLPYLGADVTNRATFQRIIESLANTICSAIREGKSVTATNKALIHSAAIEIITATDKYFDIVSAEEDRYDPNYNSPDCYKHVVTDINKTIKEEIANLRSAIKADSEAVTKTISTYASIASRHTQVRDTPGPAPTSTPRIKKPAAATPPITRPALVVASKTPVSSREETLRHCKNTISFRECNYAPARVVPISKDKLRFEFDSERDRDDALQRISRAKDPKISAVVANRLKPMAILKGIANDVAGEDLVEIILRQNPELSEFNSSHIQYKFKRDNRNSALYNVVFVTHPSLFRALLALERVRIDYQRVHVEEFSPFLQCHACLQFGHTSTHCKSSSKRCAHCAEEGHIHKECHKNVSVAADGSITTNTEIKHQCYNCTSHNSKFNNKYPTDHMATSYTCPIVRAMRNRTRANIDYGSAPTPSVNRDIRVDP</sequence>
<dbReference type="Gene3D" id="4.10.60.10">
    <property type="entry name" value="Zinc finger, CCHC-type"/>
    <property type="match status" value="1"/>
</dbReference>
<evidence type="ECO:0000256" key="1">
    <source>
        <dbReference type="PROSITE-ProRule" id="PRU00047"/>
    </source>
</evidence>
<dbReference type="AlphaFoldDB" id="A0AAU9UH71"/>
<feature type="region of interest" description="Disordered" evidence="2">
    <location>
        <begin position="129"/>
        <end position="152"/>
    </location>
</feature>
<keyword evidence="1" id="KW-0479">Metal-binding</keyword>
<dbReference type="GO" id="GO:0008270">
    <property type="term" value="F:zinc ion binding"/>
    <property type="evidence" value="ECO:0007669"/>
    <property type="project" value="UniProtKB-KW"/>
</dbReference>
<evidence type="ECO:0000313" key="4">
    <source>
        <dbReference type="EMBL" id="CAH2098971.1"/>
    </source>
</evidence>
<proteinExistence type="predicted"/>
<dbReference type="PROSITE" id="PS50158">
    <property type="entry name" value="ZF_CCHC"/>
    <property type="match status" value="1"/>
</dbReference>
<dbReference type="EMBL" id="CAKOGL010000021">
    <property type="protein sequence ID" value="CAH2098971.1"/>
    <property type="molecule type" value="Genomic_DNA"/>
</dbReference>
<keyword evidence="5" id="KW-1185">Reference proteome</keyword>
<dbReference type="InterPro" id="IPR036875">
    <property type="entry name" value="Znf_CCHC_sf"/>
</dbReference>
<name>A0AAU9UH71_EUPED</name>
<comment type="caution">
    <text evidence="4">The sequence shown here is derived from an EMBL/GenBank/DDBJ whole genome shotgun (WGS) entry which is preliminary data.</text>
</comment>
<organism evidence="4 5">
    <name type="scientific">Euphydryas editha</name>
    <name type="common">Edith's checkerspot</name>
    <dbReference type="NCBI Taxonomy" id="104508"/>
    <lineage>
        <taxon>Eukaryota</taxon>
        <taxon>Metazoa</taxon>
        <taxon>Ecdysozoa</taxon>
        <taxon>Arthropoda</taxon>
        <taxon>Hexapoda</taxon>
        <taxon>Insecta</taxon>
        <taxon>Pterygota</taxon>
        <taxon>Neoptera</taxon>
        <taxon>Endopterygota</taxon>
        <taxon>Lepidoptera</taxon>
        <taxon>Glossata</taxon>
        <taxon>Ditrysia</taxon>
        <taxon>Papilionoidea</taxon>
        <taxon>Nymphalidae</taxon>
        <taxon>Nymphalinae</taxon>
        <taxon>Euphydryas</taxon>
    </lineage>
</organism>
<accession>A0AAU9UH71</accession>
<keyword evidence="1" id="KW-0863">Zinc-finger</keyword>
<evidence type="ECO:0000313" key="5">
    <source>
        <dbReference type="Proteomes" id="UP001153954"/>
    </source>
</evidence>
<keyword evidence="1" id="KW-0862">Zinc</keyword>